<accession>A0A841J333</accession>
<dbReference type="CDD" id="cd03801">
    <property type="entry name" value="GT4_PimA-like"/>
    <property type="match status" value="1"/>
</dbReference>
<reference evidence="5 6" key="1">
    <citation type="submission" date="2020-08" db="EMBL/GenBank/DDBJ databases">
        <title>Genomic Encyclopedia of Type Strains, Phase IV (KMG-IV): sequencing the most valuable type-strain genomes for metagenomic binning, comparative biology and taxonomic classification.</title>
        <authorList>
            <person name="Goeker M."/>
        </authorList>
    </citation>
    <scope>NUCLEOTIDE SEQUENCE [LARGE SCALE GENOMIC DNA]</scope>
    <source>
        <strain evidence="5 6">DSM 102255</strain>
    </source>
</reference>
<dbReference type="RefSeq" id="WP_184081265.1">
    <property type="nucleotide sequence ID" value="NZ_JACIJP010000004.1"/>
</dbReference>
<dbReference type="Proteomes" id="UP000552700">
    <property type="component" value="Unassembled WGS sequence"/>
</dbReference>
<evidence type="ECO:0000313" key="6">
    <source>
        <dbReference type="Proteomes" id="UP000552700"/>
    </source>
</evidence>
<dbReference type="EMBL" id="JACIJP010000004">
    <property type="protein sequence ID" value="MBB6124752.1"/>
    <property type="molecule type" value="Genomic_DNA"/>
</dbReference>
<dbReference type="GO" id="GO:0016757">
    <property type="term" value="F:glycosyltransferase activity"/>
    <property type="evidence" value="ECO:0007669"/>
    <property type="project" value="UniProtKB-KW"/>
</dbReference>
<dbReference type="PANTHER" id="PTHR12526">
    <property type="entry name" value="GLYCOSYLTRANSFERASE"/>
    <property type="match status" value="1"/>
</dbReference>
<comment type="similarity">
    <text evidence="1">Belongs to the glycosyltransferase group 1 family. Glycosyltransferase 4 subfamily.</text>
</comment>
<evidence type="ECO:0000313" key="5">
    <source>
        <dbReference type="EMBL" id="MBB6124752.1"/>
    </source>
</evidence>
<organism evidence="5 6">
    <name type="scientific">Sphingobium subterraneum</name>
    <dbReference type="NCBI Taxonomy" id="627688"/>
    <lineage>
        <taxon>Bacteria</taxon>
        <taxon>Pseudomonadati</taxon>
        <taxon>Pseudomonadota</taxon>
        <taxon>Alphaproteobacteria</taxon>
        <taxon>Sphingomonadales</taxon>
        <taxon>Sphingomonadaceae</taxon>
        <taxon>Sphingobium</taxon>
    </lineage>
</organism>
<keyword evidence="3 5" id="KW-0808">Transferase</keyword>
<name>A0A841J333_9SPHN</name>
<protein>
    <submittedName>
        <fullName evidence="5">Glycosyltransferase involved in cell wall biosynthesis</fullName>
    </submittedName>
</protein>
<dbReference type="InterPro" id="IPR001296">
    <property type="entry name" value="Glyco_trans_1"/>
</dbReference>
<dbReference type="Gene3D" id="3.40.50.2000">
    <property type="entry name" value="Glycogen Phosphorylase B"/>
    <property type="match status" value="2"/>
</dbReference>
<keyword evidence="2" id="KW-0328">Glycosyltransferase</keyword>
<gene>
    <name evidence="5" type="ORF">FHS92_002505</name>
</gene>
<evidence type="ECO:0000256" key="1">
    <source>
        <dbReference type="ARBA" id="ARBA00009481"/>
    </source>
</evidence>
<evidence type="ECO:0000259" key="4">
    <source>
        <dbReference type="Pfam" id="PF00534"/>
    </source>
</evidence>
<dbReference type="SUPFAM" id="SSF53756">
    <property type="entry name" value="UDP-Glycosyltransferase/glycogen phosphorylase"/>
    <property type="match status" value="1"/>
</dbReference>
<dbReference type="Pfam" id="PF00534">
    <property type="entry name" value="Glycos_transf_1"/>
    <property type="match status" value="1"/>
</dbReference>
<comment type="caution">
    <text evidence="5">The sequence shown here is derived from an EMBL/GenBank/DDBJ whole genome shotgun (WGS) entry which is preliminary data.</text>
</comment>
<dbReference type="PANTHER" id="PTHR12526:SF640">
    <property type="entry name" value="COLANIC ACID BIOSYNTHESIS GLYCOSYLTRANSFERASE WCAL-RELATED"/>
    <property type="match status" value="1"/>
</dbReference>
<evidence type="ECO:0000256" key="2">
    <source>
        <dbReference type="ARBA" id="ARBA00022676"/>
    </source>
</evidence>
<feature type="domain" description="Glycosyl transferase family 1" evidence="4">
    <location>
        <begin position="180"/>
        <end position="331"/>
    </location>
</feature>
<evidence type="ECO:0000256" key="3">
    <source>
        <dbReference type="ARBA" id="ARBA00022679"/>
    </source>
</evidence>
<dbReference type="AlphaFoldDB" id="A0A841J333"/>
<keyword evidence="6" id="KW-1185">Reference proteome</keyword>
<proteinExistence type="inferred from homology"/>
<sequence length="358" mass="38558">MTLRIAYVINSLEGGGAALPVPSIVDVLRRAGAEVKVFALTARDERARAALVAAEIDVAVRAGGEDDHFAALRWLDQSVRAWGATHLWTSLTRATLLGQLVGLRRRLPVISWQHNAFLKPANLWLLRTTRDLSKLWVGDSDEVTRLTAERLGVNPERVLRWPIFRADPTAPVASSWTPGETIRIGTLGRLHPAKGYDLLVDALAQLPPGLPPFEIVIGGEGAQRAALLAQMEARGVRTVRLAGYVEDPKAFLAGLHLYLQPSRREGLCIAAHEAMQAGLPVVAAAVGQLPFSIQHGITGHLFPPGDIAALSATLEQVLSEPEALAARGMAARYHILDEFGPAPFEAAGLAILERLSAF</sequence>